<feature type="transmembrane region" description="Helical" evidence="2">
    <location>
        <begin position="157"/>
        <end position="182"/>
    </location>
</feature>
<reference evidence="4 5" key="1">
    <citation type="journal article" date="2018" name="Int. J. Syst. Evol. Microbiol.">
        <title>Epidermidibacterium keratini gen. nov., sp. nov., a member of the family Sporichthyaceae, isolated from keratin epidermis.</title>
        <authorList>
            <person name="Lee D.G."/>
            <person name="Trujillo M.E."/>
            <person name="Kang S."/>
            <person name="Nam J.J."/>
            <person name="Kim Y.J."/>
        </authorList>
    </citation>
    <scope>NUCLEOTIDE SEQUENCE [LARGE SCALE GENOMIC DNA]</scope>
    <source>
        <strain evidence="4 5">EPI-7</strain>
    </source>
</reference>
<feature type="transmembrane region" description="Helical" evidence="2">
    <location>
        <begin position="26"/>
        <end position="50"/>
    </location>
</feature>
<keyword evidence="2" id="KW-1133">Transmembrane helix</keyword>
<sequence length="188" mass="19252">MTSPPPDVSDDDVARSSATEPPARDLGALVIPGVLVVLGTLLVTGIVTMREAGDGGLFGPKAFPWLVAGLCYVVAVLMTVQILRPHPPAASADPGDEADTILDTEPPQATSSNWRSLGIVIGGVVLFIVMLEPVGWLISATLLFAIVSFGLGARNHVVGLLAGLGMASAVQLVFSGFLGIHIPPGILG</sequence>
<evidence type="ECO:0000256" key="1">
    <source>
        <dbReference type="SAM" id="MobiDB-lite"/>
    </source>
</evidence>
<dbReference type="AlphaFoldDB" id="A0A7L4YIU3"/>
<dbReference type="InParanoid" id="A0A7L4YIU3"/>
<evidence type="ECO:0000256" key="2">
    <source>
        <dbReference type="SAM" id="Phobius"/>
    </source>
</evidence>
<keyword evidence="2" id="KW-0472">Membrane</keyword>
<keyword evidence="2" id="KW-0812">Transmembrane</keyword>
<evidence type="ECO:0000313" key="4">
    <source>
        <dbReference type="EMBL" id="QHB99215.1"/>
    </source>
</evidence>
<feature type="transmembrane region" description="Helical" evidence="2">
    <location>
        <begin position="62"/>
        <end position="83"/>
    </location>
</feature>
<accession>A0A7L4YIU3</accession>
<feature type="region of interest" description="Disordered" evidence="1">
    <location>
        <begin position="88"/>
        <end position="110"/>
    </location>
</feature>
<feature type="region of interest" description="Disordered" evidence="1">
    <location>
        <begin position="1"/>
        <end position="20"/>
    </location>
</feature>
<protein>
    <submittedName>
        <fullName evidence="4">Tripartite tricarboxylate transporter TctB family protein</fullName>
    </submittedName>
</protein>
<dbReference type="KEGG" id="eke:EK0264_02200"/>
<dbReference type="InterPro" id="IPR009936">
    <property type="entry name" value="DUF1468"/>
</dbReference>
<proteinExistence type="predicted"/>
<dbReference type="RefSeq" id="WP_159542474.1">
    <property type="nucleotide sequence ID" value="NZ_CP047156.1"/>
</dbReference>
<feature type="transmembrane region" description="Helical" evidence="2">
    <location>
        <begin position="117"/>
        <end position="145"/>
    </location>
</feature>
<dbReference type="OrthoDB" id="5119225at2"/>
<dbReference type="EMBL" id="CP047156">
    <property type="protein sequence ID" value="QHB99215.1"/>
    <property type="molecule type" value="Genomic_DNA"/>
</dbReference>
<organism evidence="4 5">
    <name type="scientific">Epidermidibacterium keratini</name>
    <dbReference type="NCBI Taxonomy" id="1891644"/>
    <lineage>
        <taxon>Bacteria</taxon>
        <taxon>Bacillati</taxon>
        <taxon>Actinomycetota</taxon>
        <taxon>Actinomycetes</taxon>
        <taxon>Sporichthyales</taxon>
        <taxon>Sporichthyaceae</taxon>
        <taxon>Epidermidibacterium</taxon>
    </lineage>
</organism>
<dbReference type="Pfam" id="PF07331">
    <property type="entry name" value="TctB"/>
    <property type="match status" value="1"/>
</dbReference>
<evidence type="ECO:0000313" key="5">
    <source>
        <dbReference type="Proteomes" id="UP000463857"/>
    </source>
</evidence>
<dbReference type="Proteomes" id="UP000463857">
    <property type="component" value="Chromosome"/>
</dbReference>
<evidence type="ECO:0000259" key="3">
    <source>
        <dbReference type="Pfam" id="PF07331"/>
    </source>
</evidence>
<keyword evidence="5" id="KW-1185">Reference proteome</keyword>
<name>A0A7L4YIU3_9ACTN</name>
<gene>
    <name evidence="4" type="ORF">EK0264_02200</name>
</gene>
<feature type="domain" description="DUF1468" evidence="3">
    <location>
        <begin position="31"/>
        <end position="183"/>
    </location>
</feature>